<dbReference type="SUPFAM" id="SSF47923">
    <property type="entry name" value="Ypt/Rab-GAP domain of gyp1p"/>
    <property type="match status" value="1"/>
</dbReference>
<gene>
    <name evidence="7" type="ORF">A1Q1_02907</name>
</gene>
<evidence type="ECO:0000259" key="6">
    <source>
        <dbReference type="PROSITE" id="PS50086"/>
    </source>
</evidence>
<comment type="caution">
    <text evidence="7">The sequence shown here is derived from an EMBL/GenBank/DDBJ whole genome shotgun (WGS) entry which is preliminary data.</text>
</comment>
<accession>J6EZ21</accession>
<keyword evidence="3" id="KW-0206">Cytoskeleton</keyword>
<dbReference type="PANTHER" id="PTHR22957:SF263">
    <property type="entry name" value="MITOTIC CHECK POINT PROTEIN BUB2"/>
    <property type="match status" value="1"/>
</dbReference>
<comment type="subcellular location">
    <subcellularLocation>
        <location evidence="1">Cytoplasm</location>
        <location evidence="1">Cytoskeleton</location>
    </subcellularLocation>
</comment>
<evidence type="ECO:0000256" key="3">
    <source>
        <dbReference type="ARBA" id="ARBA00023212"/>
    </source>
</evidence>
<dbReference type="GO" id="GO:0005096">
    <property type="term" value="F:GTPase activator activity"/>
    <property type="evidence" value="ECO:0007669"/>
    <property type="project" value="TreeGrafter"/>
</dbReference>
<dbReference type="PROSITE" id="PS50086">
    <property type="entry name" value="TBC_RABGAP"/>
    <property type="match status" value="1"/>
</dbReference>
<dbReference type="Gene3D" id="1.10.8.270">
    <property type="entry name" value="putative rabgap domain of human tbc1 domain family member 14 like domains"/>
    <property type="match status" value="1"/>
</dbReference>
<dbReference type="KEGG" id="tasa:A1Q1_02907"/>
<sequence length="283" mass="32285">MGRGSEKDDRATYDKFAALLSPPTQGQSRHRSNSEIADGMKRIRRLILTDGIPEVEGRPSLRPRIWKLLLRVEQLHAEDYLRYVALGPSPASEKINHDTFRTLRTDAVFKDRVKNDMLVRVLDAYEWKHAVNDRQSYVQGMNALAAPFLYIMPSELEAFACFAAMMERGCPQYVQPDLRGVHRGVEILDRCLRIVDPELHAHLESRDLKATVFAFPSVLTMCACTPPLDEVLQLWDPMKVLRQFPPLQARAVIGITVALVKDIPEDLYRELVAHPLQPSNNQY</sequence>
<evidence type="ECO:0000313" key="7">
    <source>
        <dbReference type="EMBL" id="EJT48097.1"/>
    </source>
</evidence>
<evidence type="ECO:0000256" key="5">
    <source>
        <dbReference type="ARBA" id="ARBA00061049"/>
    </source>
</evidence>
<dbReference type="PANTHER" id="PTHR22957">
    <property type="entry name" value="TBC1 DOMAIN FAMILY MEMBER GTPASE-ACTIVATING PROTEIN"/>
    <property type="match status" value="1"/>
</dbReference>
<dbReference type="VEuPathDB" id="FungiDB:A1Q1_02907"/>
<dbReference type="FunFam" id="1.10.8.270:FF:000035">
    <property type="entry name" value="Cell cycle arrest protein BUB2"/>
    <property type="match status" value="1"/>
</dbReference>
<dbReference type="Pfam" id="PF00566">
    <property type="entry name" value="RabGAP-TBC"/>
    <property type="match status" value="1"/>
</dbReference>
<dbReference type="GeneID" id="25986420"/>
<dbReference type="Proteomes" id="UP000002748">
    <property type="component" value="Unassembled WGS sequence"/>
</dbReference>
<evidence type="ECO:0000256" key="2">
    <source>
        <dbReference type="ARBA" id="ARBA00022490"/>
    </source>
</evidence>
<dbReference type="Gene3D" id="1.10.472.80">
    <property type="entry name" value="Ypt/Rab-GAP domain of gyp1p, domain 3"/>
    <property type="match status" value="1"/>
</dbReference>
<evidence type="ECO:0000256" key="1">
    <source>
        <dbReference type="ARBA" id="ARBA00004245"/>
    </source>
</evidence>
<dbReference type="InterPro" id="IPR000195">
    <property type="entry name" value="Rab-GAP-TBC_dom"/>
</dbReference>
<protein>
    <submittedName>
        <fullName evidence="7">Mitotic exit network regulator, Bub2p</fullName>
    </submittedName>
</protein>
<evidence type="ECO:0000256" key="4">
    <source>
        <dbReference type="ARBA" id="ARBA00023306"/>
    </source>
</evidence>
<dbReference type="EMBL" id="ALBS01000212">
    <property type="protein sequence ID" value="EJT48097.1"/>
    <property type="molecule type" value="Genomic_DNA"/>
</dbReference>
<proteinExistence type="inferred from homology"/>
<dbReference type="InterPro" id="IPR035969">
    <property type="entry name" value="Rab-GAP_TBC_sf"/>
</dbReference>
<reference evidence="7 8" key="1">
    <citation type="journal article" date="2012" name="Eukaryot. Cell">
        <title>Draft genome sequence of CBS 2479, the standard type strain of Trichosporon asahii.</title>
        <authorList>
            <person name="Yang R.Y."/>
            <person name="Li H.T."/>
            <person name="Zhu H."/>
            <person name="Zhou G.P."/>
            <person name="Wang M."/>
            <person name="Wang L."/>
        </authorList>
    </citation>
    <scope>NUCLEOTIDE SEQUENCE [LARGE SCALE GENOMIC DNA]</scope>
    <source>
        <strain evidence="8">ATCC 90039 / CBS 2479 / JCM 2466 / KCTC 7840 / NCYC 2677 / UAMH 7654</strain>
    </source>
</reference>
<dbReference type="OrthoDB" id="10263206at2759"/>
<comment type="similarity">
    <text evidence="5">Belongs to the BUB2 family.</text>
</comment>
<keyword evidence="2" id="KW-0963">Cytoplasm</keyword>
<dbReference type="RefSeq" id="XP_014179611.1">
    <property type="nucleotide sequence ID" value="XM_014324136.1"/>
</dbReference>
<dbReference type="AlphaFoldDB" id="J6EZ21"/>
<organism evidence="7 8">
    <name type="scientific">Trichosporon asahii var. asahii (strain ATCC 90039 / CBS 2479 / JCM 2466 / KCTC 7840 / NBRC 103889/ NCYC 2677 / UAMH 7654)</name>
    <name type="common">Yeast</name>
    <dbReference type="NCBI Taxonomy" id="1186058"/>
    <lineage>
        <taxon>Eukaryota</taxon>
        <taxon>Fungi</taxon>
        <taxon>Dikarya</taxon>
        <taxon>Basidiomycota</taxon>
        <taxon>Agaricomycotina</taxon>
        <taxon>Tremellomycetes</taxon>
        <taxon>Trichosporonales</taxon>
        <taxon>Trichosporonaceae</taxon>
        <taxon>Trichosporon</taxon>
    </lineage>
</organism>
<dbReference type="GO" id="GO:0005856">
    <property type="term" value="C:cytoskeleton"/>
    <property type="evidence" value="ECO:0007669"/>
    <property type="project" value="UniProtKB-SubCell"/>
</dbReference>
<dbReference type="SMART" id="SM00164">
    <property type="entry name" value="TBC"/>
    <property type="match status" value="1"/>
</dbReference>
<name>J6EZ21_TRIAS</name>
<dbReference type="HOGENOM" id="CLU_029367_2_0_1"/>
<feature type="domain" description="Rab-GAP TBC" evidence="6">
    <location>
        <begin position="56"/>
        <end position="242"/>
    </location>
</feature>
<evidence type="ECO:0000313" key="8">
    <source>
        <dbReference type="Proteomes" id="UP000002748"/>
    </source>
</evidence>
<keyword evidence="4" id="KW-0131">Cell cycle</keyword>